<gene>
    <name evidence="3" type="ORF">CCUR1050_LOCUS5707</name>
</gene>
<reference evidence="3" key="1">
    <citation type="submission" date="2021-01" db="EMBL/GenBank/DDBJ databases">
        <authorList>
            <person name="Corre E."/>
            <person name="Pelletier E."/>
            <person name="Niang G."/>
            <person name="Scheremetjew M."/>
            <person name="Finn R."/>
            <person name="Kale V."/>
            <person name="Holt S."/>
            <person name="Cochrane G."/>
            <person name="Meng A."/>
            <person name="Brown T."/>
            <person name="Cohen L."/>
        </authorList>
    </citation>
    <scope>NUCLEOTIDE SEQUENCE</scope>
    <source>
        <strain evidence="3">CCAP979/52</strain>
    </source>
</reference>
<feature type="transmembrane region" description="Helical" evidence="1">
    <location>
        <begin position="351"/>
        <end position="372"/>
    </location>
</feature>
<accession>A0A7S0M0L2</accession>
<keyword evidence="1" id="KW-1133">Transmembrane helix</keyword>
<name>A0A7S0M0L2_9CRYP</name>
<dbReference type="EMBL" id="HBEZ01010406">
    <property type="protein sequence ID" value="CAD8628028.1"/>
    <property type="molecule type" value="Transcribed_RNA"/>
</dbReference>
<feature type="signal peptide" evidence="2">
    <location>
        <begin position="1"/>
        <end position="19"/>
    </location>
</feature>
<keyword evidence="1" id="KW-0812">Transmembrane</keyword>
<organism evidence="3">
    <name type="scientific">Cryptomonas curvata</name>
    <dbReference type="NCBI Taxonomy" id="233186"/>
    <lineage>
        <taxon>Eukaryota</taxon>
        <taxon>Cryptophyceae</taxon>
        <taxon>Cryptomonadales</taxon>
        <taxon>Cryptomonadaceae</taxon>
        <taxon>Cryptomonas</taxon>
    </lineage>
</organism>
<evidence type="ECO:0000256" key="2">
    <source>
        <dbReference type="SAM" id="SignalP"/>
    </source>
</evidence>
<dbReference type="AlphaFoldDB" id="A0A7S0M0L2"/>
<feature type="chain" id="PRO_5031493344" evidence="2">
    <location>
        <begin position="20"/>
        <end position="388"/>
    </location>
</feature>
<evidence type="ECO:0000256" key="1">
    <source>
        <dbReference type="SAM" id="Phobius"/>
    </source>
</evidence>
<keyword evidence="2" id="KW-0732">Signal</keyword>
<evidence type="ECO:0000313" key="3">
    <source>
        <dbReference type="EMBL" id="CAD8628028.1"/>
    </source>
</evidence>
<protein>
    <submittedName>
        <fullName evidence="3">Uncharacterized protein</fullName>
    </submittedName>
</protein>
<sequence length="388" mass="43533">MKMRGTVLFFSTYLSLITSENVGLSSRPQQLQSLSHWNWEIPPPAHSNVYQNRIYDPLKTTKDASRVWTPTYPTNMMIRNVRVVFSPVCDWPEVIDEITELSKGFNVTSECPLENNTDINVLVTMNYSILEGVIKEGFKSIADAPKPSSPVPWIKAVQDGDGVSLNYSLFRDSASKEWWIHYIFADAATSTYTIQLEYQIRKALIGKKGSDDSDRFDAGWLQEWDAPVQEMDIHWIFPEGFKPTKFSVSPENNKPSDGPSQMTAVCCGNRDVSDLGKCTYDKATGLKWASQPSSINNCLNQSVVLITNLKLAEGLWTDMDAGVNLKDVYSVSFSPGLVSNGPENVKQSNQYGWILPFLLVLIFPILGAIFWMTNSSQGQYQKLNDHAA</sequence>
<proteinExistence type="predicted"/>
<keyword evidence="1" id="KW-0472">Membrane</keyword>